<sequence>MVRRKFRLLLGLASLWLLGIVYYVYKASEDQKNKEPVVKNLHVFPNDGIVIDHENNQENEKPKEVEYLHKNNEFQDIAIPPNNIVLKPKVPKLNDKVVISKPKIAFKKLKNANQVSWTEFDEKRYVDKKRVKKGEDSYIKNKFNQRASDNIKSDRSVPDTRHHLCRQKIWRTNLPSTSVIITFHNEARSTLLRTVISVFQRSPDHLIEEIILVDDFSDDQLDGIELTKIERVRLIRNDKREGLIRSRVKGANAAEADVLTFLDSHCECNEHWLEPLLERVAEDKTRVVSPIIDVISMDNFDYIGASADLKGGFDWNLVFKWDYMTSEERNKRSSNPVSPIRTPMIAGGLFVIDKSWFNKLGQYDPAMDVWGGENLEISFRVWQCHGSLEIIPCSRVGHVFRKQHPYTFPGGSGNIFTRNTRRAAEVWMDDYKQFYYAAVPSARHVDFGDITKRLELRKQLNCRPFKWLLENVYPELKVPDRQDVSFGSIQQQSKCIDTMGHFADGVLGLYPCHHSGGNQEFSLTKDGSIKHLDLCLTMTGITSGNILKLFQCQSNNSLQKWERYNDNTMIKHAEFSFCIDSSKVDSSGIIAKDCDTTLQSQKFSFTLEKT</sequence>
<dbReference type="InterPro" id="IPR001173">
    <property type="entry name" value="Glyco_trans_2-like"/>
</dbReference>
<dbReference type="PROSITE" id="PS50231">
    <property type="entry name" value="RICIN_B_LECTIN"/>
    <property type="match status" value="1"/>
</dbReference>
<dbReference type="GO" id="GO:0006493">
    <property type="term" value="P:protein O-linked glycosylation"/>
    <property type="evidence" value="ECO:0007669"/>
    <property type="project" value="TreeGrafter"/>
</dbReference>
<keyword evidence="6 18" id="KW-0808">Transferase</keyword>
<evidence type="ECO:0000256" key="13">
    <source>
        <dbReference type="ARBA" id="ARBA00023136"/>
    </source>
</evidence>
<evidence type="ECO:0000256" key="15">
    <source>
        <dbReference type="ARBA" id="ARBA00023211"/>
    </source>
</evidence>
<comment type="cofactor">
    <cofactor evidence="1 18">
        <name>Mn(2+)</name>
        <dbReference type="ChEBI" id="CHEBI:29035"/>
    </cofactor>
</comment>
<evidence type="ECO:0000256" key="10">
    <source>
        <dbReference type="ARBA" id="ARBA00022968"/>
    </source>
</evidence>
<evidence type="ECO:0000256" key="3">
    <source>
        <dbReference type="ARBA" id="ARBA00004922"/>
    </source>
</evidence>
<organism evidence="20 21">
    <name type="scientific">Patella caerulea</name>
    <name type="common">Rayed Mediterranean limpet</name>
    <dbReference type="NCBI Taxonomy" id="87958"/>
    <lineage>
        <taxon>Eukaryota</taxon>
        <taxon>Metazoa</taxon>
        <taxon>Spiralia</taxon>
        <taxon>Lophotrochozoa</taxon>
        <taxon>Mollusca</taxon>
        <taxon>Gastropoda</taxon>
        <taxon>Patellogastropoda</taxon>
        <taxon>Patelloidea</taxon>
        <taxon>Patellidae</taxon>
        <taxon>Patella</taxon>
    </lineage>
</organism>
<dbReference type="EMBL" id="JAZGQO010000007">
    <property type="protein sequence ID" value="KAK6181582.1"/>
    <property type="molecule type" value="Genomic_DNA"/>
</dbReference>
<evidence type="ECO:0000256" key="16">
    <source>
        <dbReference type="ARBA" id="ARBA00050905"/>
    </source>
</evidence>
<dbReference type="Pfam" id="PF00652">
    <property type="entry name" value="Ricin_B_lectin"/>
    <property type="match status" value="1"/>
</dbReference>
<comment type="caution">
    <text evidence="20">The sequence shown here is derived from an EMBL/GenBank/DDBJ whole genome shotgun (WGS) entry which is preliminary data.</text>
</comment>
<dbReference type="GO" id="GO:0046872">
    <property type="term" value="F:metal ion binding"/>
    <property type="evidence" value="ECO:0007669"/>
    <property type="project" value="UniProtKB-KW"/>
</dbReference>
<keyword evidence="13" id="KW-0472">Membrane</keyword>
<evidence type="ECO:0000256" key="8">
    <source>
        <dbReference type="ARBA" id="ARBA00022723"/>
    </source>
</evidence>
<evidence type="ECO:0000256" key="7">
    <source>
        <dbReference type="ARBA" id="ARBA00022692"/>
    </source>
</evidence>
<comment type="similarity">
    <text evidence="4 18">Belongs to the glycosyltransferase 2 family. GalNAc-T subfamily.</text>
</comment>
<keyword evidence="5 18" id="KW-0328">Glycosyltransferase</keyword>
<evidence type="ECO:0000256" key="12">
    <source>
        <dbReference type="ARBA" id="ARBA00023034"/>
    </source>
</evidence>
<dbReference type="CDD" id="cd23434">
    <property type="entry name" value="beta-trefoil_Ricin_GALNT2"/>
    <property type="match status" value="1"/>
</dbReference>
<dbReference type="GO" id="GO:0030246">
    <property type="term" value="F:carbohydrate binding"/>
    <property type="evidence" value="ECO:0007669"/>
    <property type="project" value="UniProtKB-KW"/>
</dbReference>
<gene>
    <name evidence="20" type="ORF">SNE40_009408</name>
</gene>
<evidence type="ECO:0000256" key="9">
    <source>
        <dbReference type="ARBA" id="ARBA00022734"/>
    </source>
</evidence>
<dbReference type="SUPFAM" id="SSF50370">
    <property type="entry name" value="Ricin B-like lectins"/>
    <property type="match status" value="1"/>
</dbReference>
<evidence type="ECO:0000256" key="6">
    <source>
        <dbReference type="ARBA" id="ARBA00022679"/>
    </source>
</evidence>
<keyword evidence="7" id="KW-0812">Transmembrane</keyword>
<dbReference type="InterPro" id="IPR029044">
    <property type="entry name" value="Nucleotide-diphossugar_trans"/>
</dbReference>
<proteinExistence type="inferred from homology"/>
<dbReference type="AlphaFoldDB" id="A0AAN8JR73"/>
<comment type="catalytic activity">
    <reaction evidence="17">
        <text>L-seryl-[protein] + UDP-N-acetyl-alpha-D-galactosamine = a 3-O-[N-acetyl-alpha-D-galactosaminyl]-L-seryl-[protein] + UDP + H(+)</text>
        <dbReference type="Rhea" id="RHEA:23956"/>
        <dbReference type="Rhea" id="RHEA-COMP:9863"/>
        <dbReference type="Rhea" id="RHEA-COMP:12788"/>
        <dbReference type="ChEBI" id="CHEBI:15378"/>
        <dbReference type="ChEBI" id="CHEBI:29999"/>
        <dbReference type="ChEBI" id="CHEBI:53604"/>
        <dbReference type="ChEBI" id="CHEBI:58223"/>
        <dbReference type="ChEBI" id="CHEBI:67138"/>
        <dbReference type="EC" id="2.4.1.41"/>
    </reaction>
</comment>
<evidence type="ECO:0000256" key="5">
    <source>
        <dbReference type="ARBA" id="ARBA00022676"/>
    </source>
</evidence>
<name>A0AAN8JR73_PATCE</name>
<protein>
    <recommendedName>
        <fullName evidence="18">Polypeptide N-acetylgalactosaminyltransferase</fullName>
        <ecNumber evidence="18">2.4.1.-</ecNumber>
    </recommendedName>
    <alternativeName>
        <fullName evidence="18">Protein-UDP acetylgalactosaminyltransferase</fullName>
    </alternativeName>
</protein>
<comment type="pathway">
    <text evidence="3 18">Protein modification; protein glycosylation.</text>
</comment>
<dbReference type="CDD" id="cd02510">
    <property type="entry name" value="pp-GalNAc-T"/>
    <property type="match status" value="1"/>
</dbReference>
<evidence type="ECO:0000256" key="11">
    <source>
        <dbReference type="ARBA" id="ARBA00022989"/>
    </source>
</evidence>
<evidence type="ECO:0000256" key="4">
    <source>
        <dbReference type="ARBA" id="ARBA00005680"/>
    </source>
</evidence>
<evidence type="ECO:0000256" key="2">
    <source>
        <dbReference type="ARBA" id="ARBA00004323"/>
    </source>
</evidence>
<reference evidence="20 21" key="1">
    <citation type="submission" date="2024-01" db="EMBL/GenBank/DDBJ databases">
        <title>The genome of the rayed Mediterranean limpet Patella caerulea (Linnaeus, 1758).</title>
        <authorList>
            <person name="Anh-Thu Weber A."/>
            <person name="Halstead-Nussloch G."/>
        </authorList>
    </citation>
    <scope>NUCLEOTIDE SEQUENCE [LARGE SCALE GENOMIC DNA]</scope>
    <source>
        <strain evidence="20">AATW-2023a</strain>
        <tissue evidence="20">Whole specimen</tissue>
    </source>
</reference>
<dbReference type="PANTHER" id="PTHR11675">
    <property type="entry name" value="N-ACETYLGALACTOSAMINYLTRANSFERASE"/>
    <property type="match status" value="1"/>
</dbReference>
<dbReference type="EC" id="2.4.1.-" evidence="18"/>
<dbReference type="InterPro" id="IPR035992">
    <property type="entry name" value="Ricin_B-like_lectins"/>
</dbReference>
<comment type="catalytic activity">
    <reaction evidence="16">
        <text>L-threonyl-[protein] + UDP-N-acetyl-alpha-D-galactosamine = a 3-O-[N-acetyl-alpha-D-galactosaminyl]-L-threonyl-[protein] + UDP + H(+)</text>
        <dbReference type="Rhea" id="RHEA:52424"/>
        <dbReference type="Rhea" id="RHEA-COMP:11060"/>
        <dbReference type="Rhea" id="RHEA-COMP:11689"/>
        <dbReference type="ChEBI" id="CHEBI:15378"/>
        <dbReference type="ChEBI" id="CHEBI:30013"/>
        <dbReference type="ChEBI" id="CHEBI:58223"/>
        <dbReference type="ChEBI" id="CHEBI:67138"/>
        <dbReference type="ChEBI" id="CHEBI:87075"/>
        <dbReference type="EC" id="2.4.1.41"/>
    </reaction>
</comment>
<dbReference type="SUPFAM" id="SSF53448">
    <property type="entry name" value="Nucleotide-diphospho-sugar transferases"/>
    <property type="match status" value="1"/>
</dbReference>
<keyword evidence="11" id="KW-1133">Transmembrane helix</keyword>
<comment type="subcellular location">
    <subcellularLocation>
        <location evidence="2 18">Golgi apparatus membrane</location>
        <topology evidence="2 18">Single-pass type II membrane protein</topology>
    </subcellularLocation>
</comment>
<keyword evidence="14 18" id="KW-1015">Disulfide bond</keyword>
<evidence type="ECO:0000256" key="17">
    <source>
        <dbReference type="ARBA" id="ARBA00052209"/>
    </source>
</evidence>
<dbReference type="Proteomes" id="UP001347796">
    <property type="component" value="Unassembled WGS sequence"/>
</dbReference>
<keyword evidence="12 18" id="KW-0333">Golgi apparatus</keyword>
<dbReference type="InterPro" id="IPR000772">
    <property type="entry name" value="Ricin_B_lectin"/>
</dbReference>
<keyword evidence="21" id="KW-1185">Reference proteome</keyword>
<dbReference type="GO" id="GO:0004653">
    <property type="term" value="F:polypeptide N-acetylgalactosaminyltransferase activity"/>
    <property type="evidence" value="ECO:0007669"/>
    <property type="project" value="UniProtKB-EC"/>
</dbReference>
<feature type="domain" description="Ricin B lectin" evidence="19">
    <location>
        <begin position="480"/>
        <end position="606"/>
    </location>
</feature>
<evidence type="ECO:0000256" key="18">
    <source>
        <dbReference type="RuleBase" id="RU361242"/>
    </source>
</evidence>
<keyword evidence="15 18" id="KW-0464">Manganese</keyword>
<dbReference type="Gene3D" id="2.80.10.50">
    <property type="match status" value="1"/>
</dbReference>
<dbReference type="Gene3D" id="3.90.550.10">
    <property type="entry name" value="Spore Coat Polysaccharide Biosynthesis Protein SpsA, Chain A"/>
    <property type="match status" value="1"/>
</dbReference>
<accession>A0AAN8JR73</accession>
<evidence type="ECO:0000313" key="20">
    <source>
        <dbReference type="EMBL" id="KAK6181582.1"/>
    </source>
</evidence>
<dbReference type="InterPro" id="IPR045885">
    <property type="entry name" value="GalNAc-T"/>
</dbReference>
<keyword evidence="8" id="KW-0479">Metal-binding</keyword>
<evidence type="ECO:0000259" key="19">
    <source>
        <dbReference type="SMART" id="SM00458"/>
    </source>
</evidence>
<dbReference type="SMART" id="SM00458">
    <property type="entry name" value="RICIN"/>
    <property type="match status" value="1"/>
</dbReference>
<dbReference type="Pfam" id="PF00535">
    <property type="entry name" value="Glycos_transf_2"/>
    <property type="match status" value="1"/>
</dbReference>
<keyword evidence="10" id="KW-0735">Signal-anchor</keyword>
<dbReference type="GO" id="GO:0000139">
    <property type="term" value="C:Golgi membrane"/>
    <property type="evidence" value="ECO:0007669"/>
    <property type="project" value="UniProtKB-SubCell"/>
</dbReference>
<evidence type="ECO:0000256" key="1">
    <source>
        <dbReference type="ARBA" id="ARBA00001936"/>
    </source>
</evidence>
<dbReference type="FunFam" id="3.90.550.10:FF:000026">
    <property type="entry name" value="Polypeptide N-acetylgalactosaminyltransferase"/>
    <property type="match status" value="1"/>
</dbReference>
<keyword evidence="9 18" id="KW-0430">Lectin</keyword>
<evidence type="ECO:0000313" key="21">
    <source>
        <dbReference type="Proteomes" id="UP001347796"/>
    </source>
</evidence>
<dbReference type="PANTHER" id="PTHR11675:SF119">
    <property type="entry name" value="POLYPEPTIDE N-ACETYLGALACTOSAMINYLTRANSFERASE 2"/>
    <property type="match status" value="1"/>
</dbReference>
<evidence type="ECO:0000256" key="14">
    <source>
        <dbReference type="ARBA" id="ARBA00023157"/>
    </source>
</evidence>